<dbReference type="Proteomes" id="UP000006671">
    <property type="component" value="Unassembled WGS sequence"/>
</dbReference>
<feature type="compositionally biased region" description="Acidic residues" evidence="1">
    <location>
        <begin position="1203"/>
        <end position="1246"/>
    </location>
</feature>
<proteinExistence type="predicted"/>
<feature type="region of interest" description="Disordered" evidence="1">
    <location>
        <begin position="1201"/>
        <end position="1246"/>
    </location>
</feature>
<feature type="region of interest" description="Disordered" evidence="1">
    <location>
        <begin position="1"/>
        <end position="56"/>
    </location>
</feature>
<dbReference type="KEGG" id="ngr:NAEGRDRAFT_49157"/>
<keyword evidence="3" id="KW-1185">Reference proteome</keyword>
<protein>
    <submittedName>
        <fullName evidence="2">Predicted protein</fullName>
    </submittedName>
</protein>
<feature type="compositionally biased region" description="Low complexity" evidence="1">
    <location>
        <begin position="12"/>
        <end position="28"/>
    </location>
</feature>
<dbReference type="GeneID" id="8850139"/>
<gene>
    <name evidence="2" type="ORF">NAEGRDRAFT_49157</name>
</gene>
<dbReference type="AlphaFoldDB" id="D2VFP1"/>
<organism evidence="3">
    <name type="scientific">Naegleria gruberi</name>
    <name type="common">Amoeba</name>
    <dbReference type="NCBI Taxonomy" id="5762"/>
    <lineage>
        <taxon>Eukaryota</taxon>
        <taxon>Discoba</taxon>
        <taxon>Heterolobosea</taxon>
        <taxon>Tetramitia</taxon>
        <taxon>Eutetramitia</taxon>
        <taxon>Vahlkampfiidae</taxon>
        <taxon>Naegleria</taxon>
    </lineage>
</organism>
<accession>D2VFP1</accession>
<feature type="compositionally biased region" description="Basic residues" evidence="1">
    <location>
        <begin position="712"/>
        <end position="725"/>
    </location>
</feature>
<evidence type="ECO:0000313" key="3">
    <source>
        <dbReference type="Proteomes" id="UP000006671"/>
    </source>
</evidence>
<dbReference type="InParanoid" id="D2VFP1"/>
<sequence length="1246" mass="144607">MLRKRKITHSPSATTATAAAAATASSSTEQAPKKIKMDPSPENGNEQQEDKQMKTETEDFDKVKTFYKEHLNGSNKKGSIRTMCSEHLESMEGIIKDFRGKVVVTLFCKPGYGKSFIIDQLLSDFKMTNAPLPSAVQFGKGLTRTVVDVEYSPTYSLTVQYCSQQELCARKVEQLATDTLKDCEIDNQSNYIIDNGNSEEELYEFLATKARNKILEFDADTNFKKVHIKKLILKIPSKFLQRSKIILRDMPGYDEKQTTDPVNVHENVSYKHLIRESLYDTCLLLCGIENERIILDDGIVQKVWDYGIHQPQQTHQPYIAILANNKVMNEESYKNEVMTKNVFKPMKESYGKQLAFHFDCELDDVPFDLELEANNINTNEIDMENKYDFVKGLYDNFDLVCFPPPNNVEMRDHFVSNLQSIIENNRKKIISNNISQLRDMAIVVLSNTTIKKVQKFPLKFVKELKSCIQKIQKKLQSVIDGLKENIPDVDALKEKTIDSFVKKFSSYYTNPIVLGFQRKEIVPELKKTKQKKLNQLKVPQRIKRWKQCFGYFNSGFFLKLESFLSCFNTLTKRFQAKLTSILQESYLRSDTIIPLEWVQSLCYSLNPNFEEKDKSKEKIILDIVQAVEDFEHDFSVQFEETVQSWEELSFGLHKNVKQLLTKYQNKKSSIGEVIIEDKYPFPQRLEECKLDLPDKESESVTDLRPPVPEKKEKKKKEKKKAKKQEKQKSFCSHNDALLKFKFEKRDRYTIPVKVMDRNYSNDNEILVKFNRDDEILEISYNEESFLTKLKQISTLTSDGLKPLFIKSRPRGKFWKPYLYSNFVKKLHSDSIPNCVTIVTESKYINRYKKWIISNGNRVDDYNFIVLESNMPLGPGIVHSSILAIGQFLKLECIHIIQDDILEFYEYSRQQKLFVSHETSMLRSLQFMEKVLHTELFNPNVSRVRFAKLKEILLEPEFAANCLKILKLKYNLTDQIIEELGNGRFHLLDILDEYIKSIKGPSRKKYNSRITEITNEVSSESTLKLIIHNPQQFIELLKEIQLNNPDIQIARFLVEQLESIFDNKKHIGRVAMWNYQVNDSLKNKIHNLKRPTHTISYLTSAVNTYFLPSMEGILPISSDDFWEEPENQLRKETLLTVSANPGKKNPTPTKKEAAERGWCELEICEKTQMLLNGVGGFQVFCFGYTSSMNPSLINYKAKKRVDFDSDEENEEEEEDNIDDNGDSDPEEEETMKVEEEDDYGDASTDSD</sequence>
<dbReference type="VEuPathDB" id="AmoebaDB:NAEGRDRAFT_49157"/>
<dbReference type="EMBL" id="GG738868">
    <property type="protein sequence ID" value="EFC44504.1"/>
    <property type="molecule type" value="Genomic_DNA"/>
</dbReference>
<dbReference type="RefSeq" id="XP_002677248.1">
    <property type="nucleotide sequence ID" value="XM_002677202.1"/>
</dbReference>
<reference evidence="2 3" key="1">
    <citation type="journal article" date="2010" name="Cell">
        <title>The genome of Naegleria gruberi illuminates early eukaryotic versatility.</title>
        <authorList>
            <person name="Fritz-Laylin L.K."/>
            <person name="Prochnik S.E."/>
            <person name="Ginger M.L."/>
            <person name="Dacks J.B."/>
            <person name="Carpenter M.L."/>
            <person name="Field M.C."/>
            <person name="Kuo A."/>
            <person name="Paredez A."/>
            <person name="Chapman J."/>
            <person name="Pham J."/>
            <person name="Shu S."/>
            <person name="Neupane R."/>
            <person name="Cipriano M."/>
            <person name="Mancuso J."/>
            <person name="Tu H."/>
            <person name="Salamov A."/>
            <person name="Lindquist E."/>
            <person name="Shapiro H."/>
            <person name="Lucas S."/>
            <person name="Grigoriev I.V."/>
            <person name="Cande W.Z."/>
            <person name="Fulton C."/>
            <person name="Rokhsar D.S."/>
            <person name="Dawson S.C."/>
        </authorList>
    </citation>
    <scope>NUCLEOTIDE SEQUENCE [LARGE SCALE GENOMIC DNA]</scope>
    <source>
        <strain evidence="2 3">NEG-M</strain>
    </source>
</reference>
<evidence type="ECO:0000256" key="1">
    <source>
        <dbReference type="SAM" id="MobiDB-lite"/>
    </source>
</evidence>
<evidence type="ECO:0000313" key="2">
    <source>
        <dbReference type="EMBL" id="EFC44504.1"/>
    </source>
</evidence>
<feature type="region of interest" description="Disordered" evidence="1">
    <location>
        <begin position="696"/>
        <end position="729"/>
    </location>
</feature>
<name>D2VFP1_NAEGR</name>